<keyword evidence="1 2" id="KW-0430">Lectin</keyword>
<dbReference type="AlphaFoldDB" id="A0A8C9RCL6"/>
<reference evidence="4 5" key="1">
    <citation type="submission" date="2019-04" db="EMBL/GenBank/DDBJ databases">
        <authorList>
            <consortium name="Wellcome Sanger Institute Data Sharing"/>
        </authorList>
    </citation>
    <scope>NUCLEOTIDE SEQUENCE [LARGE SCALE GENOMIC DNA]</scope>
</reference>
<dbReference type="PANTHER" id="PTHR11346">
    <property type="entry name" value="GALECTIN"/>
    <property type="match status" value="1"/>
</dbReference>
<feature type="domain" description="Galectin" evidence="3">
    <location>
        <begin position="1"/>
        <end position="103"/>
    </location>
</feature>
<dbReference type="PANTHER" id="PTHR11346:SF147">
    <property type="entry name" value="GALECTIN"/>
    <property type="match status" value="1"/>
</dbReference>
<reference evidence="4" key="2">
    <citation type="submission" date="2025-08" db="UniProtKB">
        <authorList>
            <consortium name="Ensembl"/>
        </authorList>
    </citation>
    <scope>IDENTIFICATION</scope>
</reference>
<dbReference type="Ensembl" id="ENSSFOT00015011889.2">
    <property type="protein sequence ID" value="ENSSFOP00015011738.2"/>
    <property type="gene ID" value="ENSSFOG00015007555.2"/>
</dbReference>
<keyword evidence="5" id="KW-1185">Reference proteome</keyword>
<dbReference type="GO" id="GO:0030246">
    <property type="term" value="F:carbohydrate binding"/>
    <property type="evidence" value="ECO:0007669"/>
    <property type="project" value="UniProtKB-UniRule"/>
</dbReference>
<dbReference type="PROSITE" id="PS51304">
    <property type="entry name" value="GALECTIN"/>
    <property type="match status" value="1"/>
</dbReference>
<evidence type="ECO:0000256" key="2">
    <source>
        <dbReference type="RuleBase" id="RU102079"/>
    </source>
</evidence>
<dbReference type="InterPro" id="IPR044156">
    <property type="entry name" value="Galectin-like"/>
</dbReference>
<evidence type="ECO:0000259" key="3">
    <source>
        <dbReference type="PROSITE" id="PS51304"/>
    </source>
</evidence>
<dbReference type="SMART" id="SM00276">
    <property type="entry name" value="GLECT"/>
    <property type="match status" value="1"/>
</dbReference>
<evidence type="ECO:0000313" key="5">
    <source>
        <dbReference type="Proteomes" id="UP000694397"/>
    </source>
</evidence>
<dbReference type="SMART" id="SM00908">
    <property type="entry name" value="Gal-bind_lectin"/>
    <property type="match status" value="1"/>
</dbReference>
<sequence>MTPGKTATVSGSVDSEAQRFAMDFVQGNDIVFHLNLRFKEKIIVCNNLSCGSWCSEERHCLCAFEKDKAFKVCVCVLLSELLLCTDGTLSCSSKRYSYFDSDI</sequence>
<reference evidence="4" key="3">
    <citation type="submission" date="2025-09" db="UniProtKB">
        <authorList>
            <consortium name="Ensembl"/>
        </authorList>
    </citation>
    <scope>IDENTIFICATION</scope>
</reference>
<proteinExistence type="predicted"/>
<dbReference type="Proteomes" id="UP000694397">
    <property type="component" value="Chromosome 18"/>
</dbReference>
<name>A0A8C9RCL6_SCLFO</name>
<organism evidence="4 5">
    <name type="scientific">Scleropages formosus</name>
    <name type="common">Asian bonytongue</name>
    <name type="synonym">Osteoglossum formosum</name>
    <dbReference type="NCBI Taxonomy" id="113540"/>
    <lineage>
        <taxon>Eukaryota</taxon>
        <taxon>Metazoa</taxon>
        <taxon>Chordata</taxon>
        <taxon>Craniata</taxon>
        <taxon>Vertebrata</taxon>
        <taxon>Euteleostomi</taxon>
        <taxon>Actinopterygii</taxon>
        <taxon>Neopterygii</taxon>
        <taxon>Teleostei</taxon>
        <taxon>Osteoglossocephala</taxon>
        <taxon>Osteoglossomorpha</taxon>
        <taxon>Osteoglossiformes</taxon>
        <taxon>Osteoglossidae</taxon>
        <taxon>Scleropages</taxon>
    </lineage>
</organism>
<protein>
    <recommendedName>
        <fullName evidence="2">Galectin</fullName>
    </recommendedName>
</protein>
<dbReference type="CDD" id="cd00070">
    <property type="entry name" value="GLECT"/>
    <property type="match status" value="1"/>
</dbReference>
<dbReference type="Gene3D" id="2.60.120.200">
    <property type="match status" value="1"/>
</dbReference>
<evidence type="ECO:0000256" key="1">
    <source>
        <dbReference type="ARBA" id="ARBA00022734"/>
    </source>
</evidence>
<dbReference type="InterPro" id="IPR001079">
    <property type="entry name" value="Galectin_CRD"/>
</dbReference>
<dbReference type="OrthoDB" id="5795596at2759"/>
<dbReference type="InterPro" id="IPR013320">
    <property type="entry name" value="ConA-like_dom_sf"/>
</dbReference>
<dbReference type="Pfam" id="PF00337">
    <property type="entry name" value="Gal-bind_lectin"/>
    <property type="match status" value="1"/>
</dbReference>
<accession>A0A8C9RCL6</accession>
<evidence type="ECO:0000313" key="4">
    <source>
        <dbReference type="Ensembl" id="ENSSFOP00015011738.2"/>
    </source>
</evidence>
<dbReference type="SUPFAM" id="SSF49899">
    <property type="entry name" value="Concanavalin A-like lectins/glucanases"/>
    <property type="match status" value="1"/>
</dbReference>